<evidence type="ECO:0000313" key="11">
    <source>
        <dbReference type="Proteomes" id="UP000001940"/>
    </source>
</evidence>
<dbReference type="GO" id="GO:0006612">
    <property type="term" value="P:protein targeting to membrane"/>
    <property type="evidence" value="ECO:0000318"/>
    <property type="project" value="GO_Central"/>
</dbReference>
<feature type="region of interest" description="Disordered" evidence="8">
    <location>
        <begin position="290"/>
        <end position="316"/>
    </location>
</feature>
<dbReference type="KEGG" id="cel:CELE_T22E7.2"/>
<comment type="catalytic activity">
    <reaction evidence="7">
        <text>L-cysteinyl-[protein] + hexadecanoyl-CoA = S-hexadecanoyl-L-cysteinyl-[protein] + CoA</text>
        <dbReference type="Rhea" id="RHEA:36683"/>
        <dbReference type="Rhea" id="RHEA-COMP:10131"/>
        <dbReference type="Rhea" id="RHEA-COMP:11032"/>
        <dbReference type="ChEBI" id="CHEBI:29950"/>
        <dbReference type="ChEBI" id="CHEBI:57287"/>
        <dbReference type="ChEBI" id="CHEBI:57379"/>
        <dbReference type="ChEBI" id="CHEBI:74151"/>
        <dbReference type="EC" id="2.3.1.225"/>
    </reaction>
</comment>
<evidence type="ECO:0000256" key="7">
    <source>
        <dbReference type="RuleBase" id="RU079119"/>
    </source>
</evidence>
<feature type="compositionally biased region" description="Polar residues" evidence="8">
    <location>
        <begin position="295"/>
        <end position="307"/>
    </location>
</feature>
<dbReference type="GO" id="GO:0019706">
    <property type="term" value="F:protein-cysteine S-palmitoyltransferase activity"/>
    <property type="evidence" value="ECO:0000318"/>
    <property type="project" value="GO_Central"/>
</dbReference>
<comment type="similarity">
    <text evidence="7">Belongs to the DHHC palmitoyltransferase family.</text>
</comment>
<keyword evidence="11" id="KW-1185">Reference proteome</keyword>
<organism evidence="10 11">
    <name type="scientific">Caenorhabditis elegans</name>
    <dbReference type="NCBI Taxonomy" id="6239"/>
    <lineage>
        <taxon>Eukaryota</taxon>
        <taxon>Metazoa</taxon>
        <taxon>Ecdysozoa</taxon>
        <taxon>Nematoda</taxon>
        <taxon>Chromadorea</taxon>
        <taxon>Rhabditida</taxon>
        <taxon>Rhabditina</taxon>
        <taxon>Rhabditomorpha</taxon>
        <taxon>Rhabditoidea</taxon>
        <taxon>Rhabditidae</taxon>
        <taxon>Peloderinae</taxon>
        <taxon>Caenorhabditis</taxon>
    </lineage>
</organism>
<dbReference type="PRO" id="PR:Q9N5D8"/>
<dbReference type="GO" id="GO:0005783">
    <property type="term" value="C:endoplasmic reticulum"/>
    <property type="evidence" value="ECO:0000318"/>
    <property type="project" value="GO_Central"/>
</dbReference>
<dbReference type="Pfam" id="PF01529">
    <property type="entry name" value="DHHC"/>
    <property type="match status" value="1"/>
</dbReference>
<gene>
    <name evidence="10 12" type="primary">dhhc-11</name>
    <name evidence="10" type="ORF">CELE_T22E7.2</name>
    <name evidence="12" type="ORF">T22E7.2</name>
</gene>
<comment type="domain">
    <text evidence="7">The DHHC domain is required for palmitoyltransferase activity.</text>
</comment>
<dbReference type="OrthoDB" id="331948at2759"/>
<dbReference type="OMA" id="TTYRYMT"/>
<dbReference type="EMBL" id="BX284601">
    <property type="protein sequence ID" value="CCD61916.1"/>
    <property type="molecule type" value="Genomic_DNA"/>
</dbReference>
<dbReference type="GO" id="GO:0016020">
    <property type="term" value="C:membrane"/>
    <property type="evidence" value="ECO:0007669"/>
    <property type="project" value="UniProtKB-SubCell"/>
</dbReference>
<evidence type="ECO:0000313" key="12">
    <source>
        <dbReference type="WormBase" id="T22E7.2"/>
    </source>
</evidence>
<dbReference type="AGR" id="WB:WBGene00020694"/>
<reference evidence="10 11" key="1">
    <citation type="journal article" date="1998" name="Science">
        <title>Genome sequence of the nematode C. elegans: a platform for investigating biology.</title>
        <authorList>
            <consortium name="The C. elegans sequencing consortium"/>
            <person name="Sulson J.E."/>
            <person name="Waterston R."/>
        </authorList>
    </citation>
    <scope>NUCLEOTIDE SEQUENCE [LARGE SCALE GENOMIC DNA]</scope>
    <source>
        <strain evidence="10 11">Bristol N2</strain>
    </source>
</reference>
<dbReference type="WormBase" id="T22E7.2">
    <property type="protein sequence ID" value="CE45760"/>
    <property type="gene ID" value="WBGene00020694"/>
    <property type="gene designation" value="dhhc-11"/>
</dbReference>
<dbReference type="PANTHER" id="PTHR22883">
    <property type="entry name" value="ZINC FINGER DHHC DOMAIN CONTAINING PROTEIN"/>
    <property type="match status" value="1"/>
</dbReference>
<keyword evidence="2 7" id="KW-0808">Transferase</keyword>
<dbReference type="Proteomes" id="UP000001940">
    <property type="component" value="Chromosome I"/>
</dbReference>
<comment type="subcellular location">
    <subcellularLocation>
        <location evidence="1">Membrane</location>
        <topology evidence="1">Multi-pass membrane protein</topology>
    </subcellularLocation>
</comment>
<dbReference type="PANTHER" id="PTHR22883:SF203">
    <property type="entry name" value="PALMITOYLTRANSFERASE"/>
    <property type="match status" value="1"/>
</dbReference>
<evidence type="ECO:0000256" key="4">
    <source>
        <dbReference type="ARBA" id="ARBA00022989"/>
    </source>
</evidence>
<evidence type="ECO:0000256" key="3">
    <source>
        <dbReference type="ARBA" id="ARBA00022692"/>
    </source>
</evidence>
<feature type="transmembrane region" description="Helical" evidence="7">
    <location>
        <begin position="141"/>
        <end position="167"/>
    </location>
</feature>
<dbReference type="InterPro" id="IPR001594">
    <property type="entry name" value="Palmitoyltrfase_DHHC"/>
</dbReference>
<dbReference type="GO" id="GO:0005794">
    <property type="term" value="C:Golgi apparatus"/>
    <property type="evidence" value="ECO:0000318"/>
    <property type="project" value="GO_Central"/>
</dbReference>
<dbReference type="PhylomeDB" id="Q9N5D8"/>
<dbReference type="HOGENOM" id="CLU_020283_1_1_1"/>
<accession>Q9N5D8</accession>
<dbReference type="UCSC" id="T22E7.2">
    <property type="organism name" value="c. elegans"/>
</dbReference>
<feature type="transmembrane region" description="Helical" evidence="7">
    <location>
        <begin position="17"/>
        <end position="35"/>
    </location>
</feature>
<keyword evidence="5 7" id="KW-0472">Membrane</keyword>
<dbReference type="eggNOG" id="KOG1311">
    <property type="taxonomic scope" value="Eukaryota"/>
</dbReference>
<keyword evidence="3 7" id="KW-0812">Transmembrane</keyword>
<feature type="transmembrane region" description="Helical" evidence="7">
    <location>
        <begin position="187"/>
        <end position="212"/>
    </location>
</feature>
<dbReference type="Bgee" id="WBGene00020694">
    <property type="expression patterns" value="Expressed in larva"/>
</dbReference>
<evidence type="ECO:0000259" key="9">
    <source>
        <dbReference type="Pfam" id="PF01529"/>
    </source>
</evidence>
<proteinExistence type="inferred from homology"/>
<dbReference type="STRING" id="6239.T22E7.2.1"/>
<dbReference type="CTD" id="188748"/>
<evidence type="ECO:0000313" key="10">
    <source>
        <dbReference type="EMBL" id="CCD61916.1"/>
    </source>
</evidence>
<name>Q9N5D8_CAEEL</name>
<evidence type="ECO:0000256" key="1">
    <source>
        <dbReference type="ARBA" id="ARBA00004141"/>
    </source>
</evidence>
<evidence type="ECO:0000256" key="6">
    <source>
        <dbReference type="ARBA" id="ARBA00023315"/>
    </source>
</evidence>
<protein>
    <recommendedName>
        <fullName evidence="7">Palmitoyltransferase</fullName>
        <ecNumber evidence="7">2.3.1.225</ecNumber>
    </recommendedName>
</protein>
<evidence type="ECO:0000256" key="8">
    <source>
        <dbReference type="SAM" id="MobiDB-lite"/>
    </source>
</evidence>
<evidence type="ECO:0000256" key="5">
    <source>
        <dbReference type="ARBA" id="ARBA00023136"/>
    </source>
</evidence>
<dbReference type="GeneID" id="188748"/>
<evidence type="ECO:0000256" key="2">
    <source>
        <dbReference type="ARBA" id="ARBA00022679"/>
    </source>
</evidence>
<dbReference type="RefSeq" id="NP_491675.3">
    <property type="nucleotide sequence ID" value="NM_059274.5"/>
</dbReference>
<dbReference type="FunCoup" id="Q9N5D8">
    <property type="interactions" value="106"/>
</dbReference>
<keyword evidence="4 7" id="KW-1133">Transmembrane helix</keyword>
<keyword evidence="6 7" id="KW-0012">Acyltransferase</keyword>
<dbReference type="PaxDb" id="6239-T22E7.2"/>
<dbReference type="InParanoid" id="Q9N5D8"/>
<feature type="domain" description="Palmitoyltransferase DHHC" evidence="9">
    <location>
        <begin position="94"/>
        <end position="230"/>
    </location>
</feature>
<dbReference type="AlphaFoldDB" id="Q9N5D8"/>
<sequence length="316" mass="36149">MGLLCELRGFGFGKYQIFSYILSIIMIPATMYVVYPILPSYFWIAIPVLYGLIYIQVIYMTIYEPASSELKEKVKSEHFVRKPYESEAGRHVITNSFCSICEVRTYRETKHCKRCNFCIDDFDHHCVWLNNCIGGKNYRPFVVLVICVNVFSMFCFGLSVVIFFSWITNSDERALIKLVQDKDFLKISWVFLCVICIIIYGVLSVTTAHLLYFHFKLFKVGQTTYRYMTNQRRSAKVGAISHVSPTHSQTHRRDGDIEEGVQMDEMGNPPLSPILEDDYDGQRITVTVEAPTPTPNGSTVSTASYSNPGYVVNEGN</sequence>
<dbReference type="EC" id="2.3.1.225" evidence="7"/>
<dbReference type="InterPro" id="IPR039859">
    <property type="entry name" value="PFA4/ZDH16/20/ERF2-like"/>
</dbReference>
<dbReference type="PROSITE" id="PS50216">
    <property type="entry name" value="DHHC"/>
    <property type="match status" value="1"/>
</dbReference>
<feature type="transmembrane region" description="Helical" evidence="7">
    <location>
        <begin position="41"/>
        <end position="63"/>
    </location>
</feature>